<keyword evidence="1" id="KW-0547">Nucleotide-binding</keyword>
<evidence type="ECO:0000259" key="3">
    <source>
        <dbReference type="Pfam" id="PF06745"/>
    </source>
</evidence>
<gene>
    <name evidence="4" type="primary">arlH</name>
    <name evidence="4" type="synonym">flaH</name>
    <name evidence="5" type="ORF">APQ99_01944</name>
    <name evidence="4" type="ORF">HBSAL_05640</name>
</gene>
<dbReference type="PANTHER" id="PTHR43637:SF3">
    <property type="entry name" value="FLAGELLA-RELATED PROTEIN H-RELATED"/>
    <property type="match status" value="1"/>
</dbReference>
<evidence type="ECO:0000313" key="4">
    <source>
        <dbReference type="EMBL" id="QCC44797.1"/>
    </source>
</evidence>
<evidence type="ECO:0000256" key="1">
    <source>
        <dbReference type="ARBA" id="ARBA00022741"/>
    </source>
</evidence>
<dbReference type="SUPFAM" id="SSF52540">
    <property type="entry name" value="P-loop containing nucleoside triphosphate hydrolases"/>
    <property type="match status" value="1"/>
</dbReference>
<feature type="domain" description="KaiC-like" evidence="3">
    <location>
        <begin position="17"/>
        <end position="231"/>
    </location>
</feature>
<dbReference type="RefSeq" id="WP_010902673.1">
    <property type="nucleotide sequence ID" value="NZ_VRYN01000004.1"/>
</dbReference>
<dbReference type="PANTHER" id="PTHR43637">
    <property type="entry name" value="UPF0273 PROTEIN TM_0370"/>
    <property type="match status" value="1"/>
</dbReference>
<protein>
    <submittedName>
        <fullName evidence="4">Arl cluster protein ArlH</fullName>
    </submittedName>
    <submittedName>
        <fullName evidence="5">Flagellar protein FlaH</fullName>
    </submittedName>
</protein>
<keyword evidence="2" id="KW-0067">ATP-binding</keyword>
<sequence length="256" mass="28088">MSTRTLYSLGLDEHDRLNNELGGGIPGGSIVLVEGDYGAGKSAMSQRFSYGLCEEENAVTLVSTELTVRGFIDQMHSLSYDVEEHLLNENLLFLEADVDTGKSALRGGASSNDDDGSRRQLLKRLMEADRMWDADVVVVDTFDAILRNDPNFEALVRENEERQAALEIISFFRDLVSQGKVIVLTVDPSTVDEEAIGPFRSIADVYLELEMVEVGNDVRRSIAVRRFAGMGEQVGDSIGYSVRSGTGIVIESRSVA</sequence>
<dbReference type="EMBL" id="VRYN01000004">
    <property type="protein sequence ID" value="TYO75619.1"/>
    <property type="molecule type" value="Genomic_DNA"/>
</dbReference>
<evidence type="ECO:0000256" key="2">
    <source>
        <dbReference type="ARBA" id="ARBA00022840"/>
    </source>
</evidence>
<dbReference type="AlphaFoldDB" id="A0A4D6GX54"/>
<dbReference type="InterPro" id="IPR014774">
    <property type="entry name" value="KaiC-like_dom"/>
</dbReference>
<dbReference type="GeneID" id="68693759"/>
<proteinExistence type="predicted"/>
<evidence type="ECO:0000313" key="7">
    <source>
        <dbReference type="Proteomes" id="UP000323075"/>
    </source>
</evidence>
<dbReference type="InterPro" id="IPR027417">
    <property type="entry name" value="P-loop_NTPase"/>
</dbReference>
<name>A0A4D6GX54_HALS9</name>
<reference evidence="4" key="3">
    <citation type="journal article" name="MicrobiologyOpen">
        <title>Whole-genome comparison between the type strain of Halobacterium salinarum (DSM 3754(T)) and the laboratory strains R1 and NRC-1.</title>
        <authorList>
            <person name="Pfeiffer F."/>
            <person name="Losensky G."/>
            <person name="Marchfelder A."/>
            <person name="Habermann B."/>
            <person name="Dyall-Smith M."/>
        </authorList>
    </citation>
    <scope>NUCLEOTIDE SEQUENCE</scope>
    <source>
        <strain evidence="4">91-R6</strain>
    </source>
</reference>
<organism evidence="4 6">
    <name type="scientific">Halobacterium salinarum (strain ATCC 33171 / DSM 3754 / JCM 8978 / NBRC 102687 / NCIMB 764 / 91-R6)</name>
    <dbReference type="NCBI Taxonomy" id="2597657"/>
    <lineage>
        <taxon>Archaea</taxon>
        <taxon>Methanobacteriati</taxon>
        <taxon>Methanobacteriota</taxon>
        <taxon>Stenosarchaea group</taxon>
        <taxon>Halobacteria</taxon>
        <taxon>Halobacteriales</taxon>
        <taxon>Halobacteriaceae</taxon>
        <taxon>Halobacterium</taxon>
    </lineage>
</organism>
<keyword evidence="5" id="KW-0282">Flagellum</keyword>
<dbReference type="Proteomes" id="UP000323075">
    <property type="component" value="Unassembled WGS sequence"/>
</dbReference>
<dbReference type="Pfam" id="PF06745">
    <property type="entry name" value="ATPase"/>
    <property type="match status" value="1"/>
</dbReference>
<evidence type="ECO:0000313" key="6">
    <source>
        <dbReference type="Proteomes" id="UP000296216"/>
    </source>
</evidence>
<dbReference type="Proteomes" id="UP000296216">
    <property type="component" value="Chromosome"/>
</dbReference>
<dbReference type="EMBL" id="CP038631">
    <property type="protein sequence ID" value="QCC44797.1"/>
    <property type="molecule type" value="Genomic_DNA"/>
</dbReference>
<reference evidence="5 7" key="2">
    <citation type="submission" date="2019-07" db="EMBL/GenBank/DDBJ databases">
        <title>Genomic Encyclopedia of Archaeal and Bacterial Type Strains, Phase II (KMG-II): from individual species to whole genera.</title>
        <authorList>
            <person name="Goeker M."/>
        </authorList>
    </citation>
    <scope>NUCLEOTIDE SEQUENCE [LARGE SCALE GENOMIC DNA]</scope>
    <source>
        <strain evidence="5 7">DSM 3754</strain>
    </source>
</reference>
<evidence type="ECO:0000313" key="5">
    <source>
        <dbReference type="EMBL" id="TYO75619.1"/>
    </source>
</evidence>
<dbReference type="GO" id="GO:0005524">
    <property type="term" value="F:ATP binding"/>
    <property type="evidence" value="ECO:0007669"/>
    <property type="project" value="UniProtKB-KW"/>
</dbReference>
<dbReference type="Gene3D" id="3.40.50.300">
    <property type="entry name" value="P-loop containing nucleotide triphosphate hydrolases"/>
    <property type="match status" value="1"/>
</dbReference>
<keyword evidence="5" id="KW-0969">Cilium</keyword>
<keyword evidence="5" id="KW-0966">Cell projection</keyword>
<accession>A0A4D6GX54</accession>
<reference evidence="4 6" key="1">
    <citation type="journal article" date="2019" name="Microbiol. Resour. Announc.">
        <title>The Genome Sequence of the Halobacterium salinarum Type Strain Is Closely Related to That of Laboratory Strains NRC-1 and R1.</title>
        <authorList>
            <person name="Pfeiffer F."/>
            <person name="Marchfelder A."/>
            <person name="Habermann B."/>
            <person name="Dyall-Smith M.L."/>
        </authorList>
    </citation>
    <scope>NUCLEOTIDE SEQUENCE [LARGE SCALE GENOMIC DNA]</scope>
    <source>
        <strain evidence="4">91-R6</strain>
        <strain evidence="6">ATCC 33171 / DSM 3754 / JCM 8978 / NBRC 102687 / NCIMB 764 / 91-R6</strain>
    </source>
</reference>